<dbReference type="Pfam" id="PF00400">
    <property type="entry name" value="WD40"/>
    <property type="match status" value="2"/>
</dbReference>
<dbReference type="SUPFAM" id="SSF69322">
    <property type="entry name" value="Tricorn protease domain 2"/>
    <property type="match status" value="1"/>
</dbReference>
<protein>
    <submittedName>
        <fullName evidence="1">WD40 repeat domain-containing protein</fullName>
    </submittedName>
</protein>
<dbReference type="Gene3D" id="2.130.10.10">
    <property type="entry name" value="YVTN repeat-like/Quinoprotein amine dehydrogenase"/>
    <property type="match status" value="2"/>
</dbReference>
<dbReference type="InterPro" id="IPR001680">
    <property type="entry name" value="WD40_rpt"/>
</dbReference>
<gene>
    <name evidence="1" type="ORF">ENR59_06155</name>
</gene>
<reference evidence="1" key="1">
    <citation type="journal article" date="2020" name="mSystems">
        <title>Genome- and Community-Level Interaction Insights into Carbon Utilization and Element Cycling Functions of Hydrothermarchaeota in Hydrothermal Sediment.</title>
        <authorList>
            <person name="Zhou Z."/>
            <person name="Liu Y."/>
            <person name="Xu W."/>
            <person name="Pan J."/>
            <person name="Luo Z.H."/>
            <person name="Li M."/>
        </authorList>
    </citation>
    <scope>NUCLEOTIDE SEQUENCE [LARGE SCALE GENOMIC DNA]</scope>
    <source>
        <strain evidence="1">SpSt-413</strain>
    </source>
</reference>
<dbReference type="InterPro" id="IPR015943">
    <property type="entry name" value="WD40/YVTN_repeat-like_dom_sf"/>
</dbReference>
<accession>A0A7C4AGY9</accession>
<dbReference type="EMBL" id="DSRP01000428">
    <property type="protein sequence ID" value="HGG92521.1"/>
    <property type="molecule type" value="Genomic_DNA"/>
</dbReference>
<evidence type="ECO:0000313" key="1">
    <source>
        <dbReference type="EMBL" id="HGG92521.1"/>
    </source>
</evidence>
<organism evidence="1">
    <name type="scientific">Fundidesulfovibrio putealis</name>
    <dbReference type="NCBI Taxonomy" id="270496"/>
    <lineage>
        <taxon>Bacteria</taxon>
        <taxon>Pseudomonadati</taxon>
        <taxon>Thermodesulfobacteriota</taxon>
        <taxon>Desulfovibrionia</taxon>
        <taxon>Desulfovibrionales</taxon>
        <taxon>Desulfovibrionaceae</taxon>
        <taxon>Fundidesulfovibrio</taxon>
    </lineage>
</organism>
<dbReference type="PANTHER" id="PTHR19879:SF9">
    <property type="entry name" value="TRANSCRIPTION INITIATION FACTOR TFIID SUBUNIT 5"/>
    <property type="match status" value="1"/>
</dbReference>
<dbReference type="AlphaFoldDB" id="A0A7C4AGY9"/>
<proteinExistence type="predicted"/>
<sequence length="352" mass="36636">MNAPDAIPMDASPVEVMDGLWQWELEAFPEQAAFSADSASMAFALGDGRIASLDLEDGSVLAWQAHEGSCLCLAAHPLGGWISGGDDGRAVFSSPGGECTMLHQEPGVWAEHLSASRDGTLMAMSLGKEALVLDLAAGSTAVYGPARAAISGLCVSPAGGALAVTGVGGITLWDMEDQHEPIELDLRGLNLSPAFSPDGSYLACGHQENTVHVLDLSSRKVFALSGLPAKPGKLAWSHDGGHVLHTGTKAVLCWPVPRCFDGNPQPIAFAVQEDARMCALAANPRIPFAACGFNDGTLLLAELKRFAAFPVPLDLGSPVSALAWSASGMHLSIAFEDGRVALLDLARMLSNG</sequence>
<name>A0A7C4AGY9_9BACT</name>
<comment type="caution">
    <text evidence="1">The sequence shown here is derived from an EMBL/GenBank/DDBJ whole genome shotgun (WGS) entry which is preliminary data.</text>
</comment>
<dbReference type="PANTHER" id="PTHR19879">
    <property type="entry name" value="TRANSCRIPTION INITIATION FACTOR TFIID"/>
    <property type="match status" value="1"/>
</dbReference>
<dbReference type="SMART" id="SM00320">
    <property type="entry name" value="WD40"/>
    <property type="match status" value="4"/>
</dbReference>